<accession>A0A6J4RQ72</accession>
<dbReference type="NCBIfam" id="TIGR03618">
    <property type="entry name" value="Rv1155_F420"/>
    <property type="match status" value="1"/>
</dbReference>
<evidence type="ECO:0000259" key="2">
    <source>
        <dbReference type="Pfam" id="PF01243"/>
    </source>
</evidence>
<dbReference type="GO" id="GO:0070967">
    <property type="term" value="F:coenzyme F420 binding"/>
    <property type="evidence" value="ECO:0007669"/>
    <property type="project" value="TreeGrafter"/>
</dbReference>
<dbReference type="GO" id="GO:0005829">
    <property type="term" value="C:cytosol"/>
    <property type="evidence" value="ECO:0007669"/>
    <property type="project" value="TreeGrafter"/>
</dbReference>
<dbReference type="InterPro" id="IPR011576">
    <property type="entry name" value="Pyridox_Oxase_N"/>
</dbReference>
<feature type="domain" description="Pyridoxamine 5'-phosphate oxidase N-terminal" evidence="2">
    <location>
        <begin position="9"/>
        <end position="134"/>
    </location>
</feature>
<proteinExistence type="predicted"/>
<dbReference type="PANTHER" id="PTHR35176:SF1">
    <property type="entry name" value="F420H(2)-DEPENDENT BILIVERDIN REDUCTASE"/>
    <property type="match status" value="1"/>
</dbReference>
<dbReference type="Pfam" id="PF01243">
    <property type="entry name" value="PNPOx_N"/>
    <property type="match status" value="1"/>
</dbReference>
<dbReference type="PANTHER" id="PTHR35176">
    <property type="entry name" value="HEME OXYGENASE HI_0854-RELATED"/>
    <property type="match status" value="1"/>
</dbReference>
<dbReference type="InterPro" id="IPR012349">
    <property type="entry name" value="Split_barrel_FMN-bd"/>
</dbReference>
<dbReference type="AlphaFoldDB" id="A0A6J4RQ72"/>
<dbReference type="Gene3D" id="2.30.110.10">
    <property type="entry name" value="Electron Transport, Fmn-binding Protein, Chain A"/>
    <property type="match status" value="1"/>
</dbReference>
<evidence type="ECO:0000256" key="1">
    <source>
        <dbReference type="ARBA" id="ARBA00023002"/>
    </source>
</evidence>
<dbReference type="SUPFAM" id="SSF50475">
    <property type="entry name" value="FMN-binding split barrel"/>
    <property type="match status" value="1"/>
</dbReference>
<protein>
    <recommendedName>
        <fullName evidence="2">Pyridoxamine 5'-phosphate oxidase N-terminal domain-containing protein</fullName>
    </recommendedName>
</protein>
<gene>
    <name evidence="3" type="ORF">AVDCRST_MAG05-1149</name>
</gene>
<dbReference type="GO" id="GO:0016627">
    <property type="term" value="F:oxidoreductase activity, acting on the CH-CH group of donors"/>
    <property type="evidence" value="ECO:0007669"/>
    <property type="project" value="TreeGrafter"/>
</dbReference>
<keyword evidence="1" id="KW-0560">Oxidoreductase</keyword>
<sequence>MAREMTASEYREFLLGSVRTATLATVRADGRPHVAPIWYHLDGETFVFTTGEDTVKGRNMRRDGRVSLCIDDERPPFHFVIVEGVATLTADDPDLLLWATRLGGRYMGENQAEAFGRRNAVPGELLVRVAPTKVLAYMDIAD</sequence>
<dbReference type="InterPro" id="IPR019920">
    <property type="entry name" value="F420-binding_dom_put"/>
</dbReference>
<reference evidence="3" key="1">
    <citation type="submission" date="2020-02" db="EMBL/GenBank/DDBJ databases">
        <authorList>
            <person name="Meier V. D."/>
        </authorList>
    </citation>
    <scope>NUCLEOTIDE SEQUENCE</scope>
    <source>
        <strain evidence="3">AVDCRST_MAG05</strain>
    </source>
</reference>
<dbReference type="EMBL" id="CADCVM010000128">
    <property type="protein sequence ID" value="CAA9478925.1"/>
    <property type="molecule type" value="Genomic_DNA"/>
</dbReference>
<evidence type="ECO:0000313" key="3">
    <source>
        <dbReference type="EMBL" id="CAA9478925.1"/>
    </source>
</evidence>
<name>A0A6J4RQ72_9ACTN</name>
<dbReference type="InterPro" id="IPR052019">
    <property type="entry name" value="F420H2_bilvrd_red/Heme_oxyg"/>
</dbReference>
<organism evidence="3">
    <name type="scientific">uncultured Rubrobacteraceae bacterium</name>
    <dbReference type="NCBI Taxonomy" id="349277"/>
    <lineage>
        <taxon>Bacteria</taxon>
        <taxon>Bacillati</taxon>
        <taxon>Actinomycetota</taxon>
        <taxon>Rubrobacteria</taxon>
        <taxon>Rubrobacterales</taxon>
        <taxon>Rubrobacteraceae</taxon>
        <taxon>environmental samples</taxon>
    </lineage>
</organism>